<reference evidence="7 8" key="1">
    <citation type="submission" date="2019-09" db="EMBL/GenBank/DDBJ databases">
        <title>In-depth cultivation of the pig gut microbiome towards novel bacterial diversity and tailored functional studies.</title>
        <authorList>
            <person name="Wylensek D."/>
            <person name="Hitch T.C.A."/>
            <person name="Clavel T."/>
        </authorList>
    </citation>
    <scope>NUCLEOTIDE SEQUENCE [LARGE SCALE GENOMIC DNA]</scope>
    <source>
        <strain evidence="7 8">WCA3-693-APC-4?</strain>
    </source>
</reference>
<comment type="caution">
    <text evidence="7">The sequence shown here is derived from an EMBL/GenBank/DDBJ whole genome shotgun (WGS) entry which is preliminary data.</text>
</comment>
<dbReference type="NCBIfam" id="TIGR01470">
    <property type="entry name" value="cysG_Nterm"/>
    <property type="match status" value="1"/>
</dbReference>
<dbReference type="PANTHER" id="PTHR35330">
    <property type="entry name" value="SIROHEME BIOSYNTHESIS PROTEIN MET8"/>
    <property type="match status" value="1"/>
</dbReference>
<dbReference type="Pfam" id="PF13241">
    <property type="entry name" value="NAD_binding_7"/>
    <property type="match status" value="1"/>
</dbReference>
<evidence type="ECO:0000256" key="5">
    <source>
        <dbReference type="ARBA" id="ARBA00023244"/>
    </source>
</evidence>
<dbReference type="Gene3D" id="3.40.50.720">
    <property type="entry name" value="NAD(P)-binding Rossmann-like Domain"/>
    <property type="match status" value="1"/>
</dbReference>
<dbReference type="SUPFAM" id="SSF75615">
    <property type="entry name" value="Siroheme synthase middle domains-like"/>
    <property type="match status" value="1"/>
</dbReference>
<keyword evidence="8" id="KW-1185">Reference proteome</keyword>
<dbReference type="InterPro" id="IPR028161">
    <property type="entry name" value="Met8-like"/>
</dbReference>
<organism evidence="7 8">
    <name type="scientific">Tissierella pigra</name>
    <dbReference type="NCBI Taxonomy" id="2607614"/>
    <lineage>
        <taxon>Bacteria</taxon>
        <taxon>Bacillati</taxon>
        <taxon>Bacillota</taxon>
        <taxon>Tissierellia</taxon>
        <taxon>Tissierellales</taxon>
        <taxon>Tissierellaceae</taxon>
        <taxon>Tissierella</taxon>
    </lineage>
</organism>
<keyword evidence="4" id="KW-0520">NAD</keyword>
<evidence type="ECO:0000256" key="4">
    <source>
        <dbReference type="ARBA" id="ARBA00023027"/>
    </source>
</evidence>
<dbReference type="PANTHER" id="PTHR35330:SF1">
    <property type="entry name" value="SIROHEME BIOSYNTHESIS PROTEIN MET8"/>
    <property type="match status" value="1"/>
</dbReference>
<dbReference type="EMBL" id="VUNQ01000003">
    <property type="protein sequence ID" value="MSU00285.1"/>
    <property type="molecule type" value="Genomic_DNA"/>
</dbReference>
<comment type="pathway">
    <text evidence="1">Porphyrin-containing compound metabolism; siroheme biosynthesis; sirohydrochlorin from precorrin-2: step 1/1.</text>
</comment>
<dbReference type="Proteomes" id="UP000469523">
    <property type="component" value="Unassembled WGS sequence"/>
</dbReference>
<evidence type="ECO:0000313" key="7">
    <source>
        <dbReference type="EMBL" id="MSU00285.1"/>
    </source>
</evidence>
<name>A0A6N7XUX7_9FIRM</name>
<dbReference type="GO" id="GO:0019354">
    <property type="term" value="P:siroheme biosynthetic process"/>
    <property type="evidence" value="ECO:0007669"/>
    <property type="project" value="UniProtKB-UniPathway"/>
</dbReference>
<keyword evidence="3" id="KW-0560">Oxidoreductase</keyword>
<evidence type="ECO:0000313" key="8">
    <source>
        <dbReference type="Proteomes" id="UP000469523"/>
    </source>
</evidence>
<gene>
    <name evidence="7" type="ORF">FYJ83_02250</name>
</gene>
<evidence type="ECO:0000256" key="6">
    <source>
        <dbReference type="ARBA" id="ARBA00047561"/>
    </source>
</evidence>
<dbReference type="InterPro" id="IPR036291">
    <property type="entry name" value="NAD(P)-bd_dom_sf"/>
</dbReference>
<evidence type="ECO:0000256" key="1">
    <source>
        <dbReference type="ARBA" id="ARBA00005010"/>
    </source>
</evidence>
<dbReference type="AlphaFoldDB" id="A0A6N7XUX7"/>
<dbReference type="UniPathway" id="UPA00262">
    <property type="reaction ID" value="UER00222"/>
</dbReference>
<comment type="catalytic activity">
    <reaction evidence="6">
        <text>precorrin-2 + NAD(+) = sirohydrochlorin + NADH + 2 H(+)</text>
        <dbReference type="Rhea" id="RHEA:15613"/>
        <dbReference type="ChEBI" id="CHEBI:15378"/>
        <dbReference type="ChEBI" id="CHEBI:57540"/>
        <dbReference type="ChEBI" id="CHEBI:57945"/>
        <dbReference type="ChEBI" id="CHEBI:58351"/>
        <dbReference type="ChEBI" id="CHEBI:58827"/>
        <dbReference type="EC" id="1.3.1.76"/>
    </reaction>
</comment>
<dbReference type="InterPro" id="IPR006367">
    <property type="entry name" value="Sirohaem_synthase_N"/>
</dbReference>
<evidence type="ECO:0000256" key="2">
    <source>
        <dbReference type="ARBA" id="ARBA00012400"/>
    </source>
</evidence>
<accession>A0A6N7XUX7</accession>
<dbReference type="RefSeq" id="WP_154438688.1">
    <property type="nucleotide sequence ID" value="NZ_JAHLPJ010000001.1"/>
</dbReference>
<sequence length="198" mass="23116">MFYPIMLKIENKLIVVVGGGQVAHRKVKKLLEFGGTVRVVSPKIIDEFKDLQKEYKENIEFIYDIYNKKYIKDSHLVIGATSSRNINEEIARDCNSLNILVNIVDSKDDSDFITPSIINNDNLTISISTLGSFPYLSKKIRIDMEKKYKKFDKEYMIILEEIRRITLDNYSHKTKEIMDKALELDIVDLKEFLKELEK</sequence>
<dbReference type="SUPFAM" id="SSF51735">
    <property type="entry name" value="NAD(P)-binding Rossmann-fold domains"/>
    <property type="match status" value="1"/>
</dbReference>
<dbReference type="EC" id="1.3.1.76" evidence="2"/>
<evidence type="ECO:0000256" key="3">
    <source>
        <dbReference type="ARBA" id="ARBA00023002"/>
    </source>
</evidence>
<dbReference type="Gene3D" id="3.30.160.110">
    <property type="entry name" value="Siroheme synthase, domain 2"/>
    <property type="match status" value="1"/>
</dbReference>
<keyword evidence="5" id="KW-0627">Porphyrin biosynthesis</keyword>
<proteinExistence type="predicted"/>
<dbReference type="GO" id="GO:0043115">
    <property type="term" value="F:precorrin-2 dehydrogenase activity"/>
    <property type="evidence" value="ECO:0007669"/>
    <property type="project" value="UniProtKB-EC"/>
</dbReference>
<dbReference type="GO" id="GO:0004325">
    <property type="term" value="F:ferrochelatase activity"/>
    <property type="evidence" value="ECO:0007669"/>
    <property type="project" value="InterPro"/>
</dbReference>
<protein>
    <recommendedName>
        <fullName evidence="2">precorrin-2 dehydrogenase</fullName>
        <ecNumber evidence="2">1.3.1.76</ecNumber>
    </recommendedName>
</protein>